<reference evidence="1" key="1">
    <citation type="submission" date="2022-07" db="EMBL/GenBank/DDBJ databases">
        <title>Tahibacter sp., a new gammaproteobacterium isolated from the silt sample collected at pig farm.</title>
        <authorList>
            <person name="Chen H."/>
        </authorList>
    </citation>
    <scope>NUCLEOTIDE SEQUENCE</scope>
    <source>
        <strain evidence="1">P2K</strain>
    </source>
</reference>
<sequence length="89" mass="9672">MPEATFGRHASIDLLPLEREALREALNEDRLARLGLRVDSRGRVLLAGGKELFPVGFATALRKIAAEFGAPSANHFGDTHFSDVTNISL</sequence>
<gene>
    <name evidence="1" type="primary">gmtX</name>
    <name evidence="1" type="ORF">NM961_03935</name>
</gene>
<proteinExistence type="predicted"/>
<organism evidence="1 2">
    <name type="scientific">Tahibacter harae</name>
    <dbReference type="NCBI Taxonomy" id="2963937"/>
    <lineage>
        <taxon>Bacteria</taxon>
        <taxon>Pseudomonadati</taxon>
        <taxon>Pseudomonadota</taxon>
        <taxon>Gammaproteobacteria</taxon>
        <taxon>Lysobacterales</taxon>
        <taxon>Rhodanobacteraceae</taxon>
        <taxon>Tahibacter</taxon>
    </lineage>
</organism>
<accession>A0ABT1QMU3</accession>
<dbReference type="RefSeq" id="WP_255911492.1">
    <property type="nucleotide sequence ID" value="NZ_JANFQO010000003.1"/>
</dbReference>
<evidence type="ECO:0000313" key="2">
    <source>
        <dbReference type="Proteomes" id="UP001165498"/>
    </source>
</evidence>
<dbReference type="InterPro" id="IPR048061">
    <property type="entry name" value="GmtX-like"/>
</dbReference>
<name>A0ABT1QMU3_9GAMM</name>
<protein>
    <submittedName>
        <fullName evidence="1">Gamma-mobile-trio protein GmtX</fullName>
    </submittedName>
</protein>
<dbReference type="NCBIfam" id="NF040692">
    <property type="entry name" value="recomb_assoc"/>
    <property type="match status" value="1"/>
</dbReference>
<comment type="caution">
    <text evidence="1">The sequence shown here is derived from an EMBL/GenBank/DDBJ whole genome shotgun (WGS) entry which is preliminary data.</text>
</comment>
<keyword evidence="2" id="KW-1185">Reference proteome</keyword>
<evidence type="ECO:0000313" key="1">
    <source>
        <dbReference type="EMBL" id="MCQ4163854.1"/>
    </source>
</evidence>
<dbReference type="Proteomes" id="UP001165498">
    <property type="component" value="Unassembled WGS sequence"/>
</dbReference>
<dbReference type="EMBL" id="JANFQO010000003">
    <property type="protein sequence ID" value="MCQ4163854.1"/>
    <property type="molecule type" value="Genomic_DNA"/>
</dbReference>